<sequence>MDVRSKWDGDDLSDDSDTELHPHIDERSLIWKYRSLTRDARHELEFKIADRRYEKMVREKVVNWLSLVEADLEPHFDEYMDSSRGGDRVRNAIYAIYSGSEGTRLLPRLSNGKCLTSYNDMFREAVCAGFRKADDTVSHPESWIRVYITELRAQKQNVQQQLMDVTEQLEQLKKEDAPNRKCEAYQLGFANSIIIKNDPGPCAGSEWEDACALPDEQDLWETRLSPLSRHFAVIHPSDYRLSHQLIKAYPAVLHASEIDGIMAHAFNTARYSDDAEVVRAYVHQASILQYCLELGPNGAEIFFRGMSKPKSKAHVGFQREVYDKFTRLLELAAISKEYCEEMNKTKGAKIDVQPNKVYNISVPESDSGDKAERERREIFDEFNDDMKAAIQSGSLDKINDVLGAMPVEPAEAVKEMMFEIGCIKV</sequence>
<feature type="domain" description="Cdc37 C-terminal" evidence="7">
    <location>
        <begin position="360"/>
        <end position="425"/>
    </location>
</feature>
<reference evidence="10 11" key="1">
    <citation type="submission" date="2019-06" db="EMBL/GenBank/DDBJ databases">
        <authorList>
            <person name="Broberg M."/>
        </authorList>
    </citation>
    <scope>NUCLEOTIDE SEQUENCE [LARGE SCALE GENOMIC DNA]</scope>
</reference>
<evidence type="ECO:0000313" key="10">
    <source>
        <dbReference type="EMBL" id="VUC28958.1"/>
    </source>
</evidence>
<accession>A0ABY6UCQ5</accession>
<evidence type="ECO:0000259" key="7">
    <source>
        <dbReference type="SMART" id="SM01069"/>
    </source>
</evidence>
<proteinExistence type="inferred from homology"/>
<evidence type="ECO:0000256" key="5">
    <source>
        <dbReference type="ARBA" id="ARBA00031396"/>
    </source>
</evidence>
<dbReference type="EMBL" id="CABFNS010000795">
    <property type="protein sequence ID" value="VUC28958.1"/>
    <property type="molecule type" value="Genomic_DNA"/>
</dbReference>
<evidence type="ECO:0000256" key="3">
    <source>
        <dbReference type="ARBA" id="ARBA00022490"/>
    </source>
</evidence>
<protein>
    <recommendedName>
        <fullName evidence="5">Hsp90 chaperone protein kinase-targeting subunit</fullName>
    </recommendedName>
</protein>
<keyword evidence="4" id="KW-0143">Chaperone</keyword>
<evidence type="ECO:0000313" key="11">
    <source>
        <dbReference type="Proteomes" id="UP000766486"/>
    </source>
</evidence>
<evidence type="ECO:0000259" key="9">
    <source>
        <dbReference type="SMART" id="SM01071"/>
    </source>
</evidence>
<evidence type="ECO:0000259" key="8">
    <source>
        <dbReference type="SMART" id="SM01070"/>
    </source>
</evidence>
<evidence type="ECO:0000256" key="6">
    <source>
        <dbReference type="SAM" id="Coils"/>
    </source>
</evidence>
<dbReference type="PANTHER" id="PTHR12800">
    <property type="entry name" value="CDC37-RELATED"/>
    <property type="match status" value="1"/>
</dbReference>
<evidence type="ECO:0000256" key="1">
    <source>
        <dbReference type="ARBA" id="ARBA00004496"/>
    </source>
</evidence>
<evidence type="ECO:0000256" key="2">
    <source>
        <dbReference type="ARBA" id="ARBA00006222"/>
    </source>
</evidence>
<dbReference type="SMART" id="SM01070">
    <property type="entry name" value="CDC37_M"/>
    <property type="match status" value="1"/>
</dbReference>
<dbReference type="SMART" id="SM01071">
    <property type="entry name" value="CDC37_N"/>
    <property type="match status" value="1"/>
</dbReference>
<dbReference type="Pfam" id="PF08564">
    <property type="entry name" value="CDC37_C"/>
    <property type="match status" value="1"/>
</dbReference>
<dbReference type="InterPro" id="IPR038189">
    <property type="entry name" value="Cdc37_Hsp90-bd_sf"/>
</dbReference>
<evidence type="ECO:0000256" key="4">
    <source>
        <dbReference type="ARBA" id="ARBA00023186"/>
    </source>
</evidence>
<dbReference type="InterPro" id="IPR013855">
    <property type="entry name" value="Cdc37_N_dom"/>
</dbReference>
<comment type="subcellular location">
    <subcellularLocation>
        <location evidence="1">Cytoplasm</location>
    </subcellularLocation>
</comment>
<gene>
    <name evidence="10" type="ORF">CLO192961_LOCUS248257</name>
</gene>
<dbReference type="Pfam" id="PF08565">
    <property type="entry name" value="CDC37_M"/>
    <property type="match status" value="1"/>
</dbReference>
<keyword evidence="3" id="KW-0963">Cytoplasm</keyword>
<dbReference type="SMART" id="SM01069">
    <property type="entry name" value="CDC37_C"/>
    <property type="match status" value="1"/>
</dbReference>
<name>A0ABY6UCQ5_BIOOC</name>
<dbReference type="InterPro" id="IPR013873">
    <property type="entry name" value="Cdc37_C"/>
</dbReference>
<comment type="similarity">
    <text evidence="2">Belongs to the CDC37 family.</text>
</comment>
<dbReference type="Pfam" id="PF03234">
    <property type="entry name" value="CDC37_N"/>
    <property type="match status" value="1"/>
</dbReference>
<feature type="domain" description="Cdc37 Hsp90 binding" evidence="8">
    <location>
        <begin position="191"/>
        <end position="343"/>
    </location>
</feature>
<dbReference type="PANTHER" id="PTHR12800:SF4">
    <property type="entry name" value="HSP90 CO-CHAPERONE CDC37"/>
    <property type="match status" value="1"/>
</dbReference>
<feature type="coiled-coil region" evidence="6">
    <location>
        <begin position="148"/>
        <end position="175"/>
    </location>
</feature>
<feature type="domain" description="Cdc37 N-terminal" evidence="9">
    <location>
        <begin position="5"/>
        <end position="192"/>
    </location>
</feature>
<dbReference type="Gene3D" id="1.20.58.610">
    <property type="entry name" value="Cdc37, Hsp90 binding domain"/>
    <property type="match status" value="1"/>
</dbReference>
<dbReference type="Proteomes" id="UP000766486">
    <property type="component" value="Unassembled WGS sequence"/>
</dbReference>
<organism evidence="10 11">
    <name type="scientific">Bionectria ochroleuca</name>
    <name type="common">Gliocladium roseum</name>
    <dbReference type="NCBI Taxonomy" id="29856"/>
    <lineage>
        <taxon>Eukaryota</taxon>
        <taxon>Fungi</taxon>
        <taxon>Dikarya</taxon>
        <taxon>Ascomycota</taxon>
        <taxon>Pezizomycotina</taxon>
        <taxon>Sordariomycetes</taxon>
        <taxon>Hypocreomycetidae</taxon>
        <taxon>Hypocreales</taxon>
        <taxon>Bionectriaceae</taxon>
        <taxon>Clonostachys</taxon>
    </lineage>
</organism>
<dbReference type="InterPro" id="IPR013874">
    <property type="entry name" value="Cdc37_Hsp90-bd"/>
</dbReference>
<comment type="caution">
    <text evidence="10">The sequence shown here is derived from an EMBL/GenBank/DDBJ whole genome shotgun (WGS) entry which is preliminary data.</text>
</comment>
<dbReference type="InterPro" id="IPR004918">
    <property type="entry name" value="Cdc37"/>
</dbReference>
<dbReference type="SUPFAM" id="SSF101391">
    <property type="entry name" value="Hsp90 co-chaperone CDC37"/>
    <property type="match status" value="1"/>
</dbReference>
<keyword evidence="11" id="KW-1185">Reference proteome</keyword>
<keyword evidence="6" id="KW-0175">Coiled coil</keyword>